<dbReference type="GO" id="GO:0015288">
    <property type="term" value="F:porin activity"/>
    <property type="evidence" value="ECO:0007669"/>
    <property type="project" value="TreeGrafter"/>
</dbReference>
<keyword evidence="6" id="KW-0472">Membrane</keyword>
<dbReference type="InterPro" id="IPR003423">
    <property type="entry name" value="OMP_efflux"/>
</dbReference>
<evidence type="ECO:0000256" key="6">
    <source>
        <dbReference type="ARBA" id="ARBA00023136"/>
    </source>
</evidence>
<evidence type="ECO:0000256" key="1">
    <source>
        <dbReference type="ARBA" id="ARBA00004442"/>
    </source>
</evidence>
<dbReference type="Pfam" id="PF02321">
    <property type="entry name" value="OEP"/>
    <property type="match status" value="2"/>
</dbReference>
<dbReference type="GO" id="GO:0009279">
    <property type="term" value="C:cell outer membrane"/>
    <property type="evidence" value="ECO:0007669"/>
    <property type="project" value="UniProtKB-SubCell"/>
</dbReference>
<evidence type="ECO:0000256" key="2">
    <source>
        <dbReference type="ARBA" id="ARBA00007613"/>
    </source>
</evidence>
<keyword evidence="8" id="KW-0732">Signal</keyword>
<accession>A0A149TXC0</accession>
<dbReference type="InterPro" id="IPR051906">
    <property type="entry name" value="TolC-like"/>
</dbReference>
<dbReference type="AlphaFoldDB" id="A0A149TXC0"/>
<dbReference type="GO" id="GO:0015562">
    <property type="term" value="F:efflux transmembrane transporter activity"/>
    <property type="evidence" value="ECO:0007669"/>
    <property type="project" value="InterPro"/>
</dbReference>
<dbReference type="NCBIfam" id="TIGR01844">
    <property type="entry name" value="type_I_sec_TolC"/>
    <property type="match status" value="1"/>
</dbReference>
<dbReference type="Proteomes" id="UP000075360">
    <property type="component" value="Unassembled WGS sequence"/>
</dbReference>
<protein>
    <recommendedName>
        <fullName evidence="11">TolC family outer membrane protein</fullName>
    </recommendedName>
</protein>
<evidence type="ECO:0008006" key="11">
    <source>
        <dbReference type="Google" id="ProtNLM"/>
    </source>
</evidence>
<comment type="similarity">
    <text evidence="2">Belongs to the outer membrane factor (OMF) (TC 1.B.17) family.</text>
</comment>
<dbReference type="PANTHER" id="PTHR30026:SF22">
    <property type="entry name" value="OUTER MEMBRANE EFFLUX PROTEIN"/>
    <property type="match status" value="1"/>
</dbReference>
<feature type="chain" id="PRO_5007556085" description="TolC family outer membrane protein" evidence="8">
    <location>
        <begin position="20"/>
        <end position="467"/>
    </location>
</feature>
<dbReference type="EMBL" id="LHZU01000142">
    <property type="protein sequence ID" value="KXV57737.1"/>
    <property type="molecule type" value="Genomic_DNA"/>
</dbReference>
<dbReference type="PATRIC" id="fig|446692.4.peg.1975"/>
<comment type="subcellular location">
    <subcellularLocation>
        <location evidence="1">Cell outer membrane</location>
    </subcellularLocation>
</comment>
<keyword evidence="5" id="KW-0812">Transmembrane</keyword>
<comment type="caution">
    <text evidence="9">The sequence shown here is derived from an EMBL/GenBank/DDBJ whole genome shotgun (WGS) entry which is preliminary data.</text>
</comment>
<reference evidence="9 10" key="1">
    <citation type="submission" date="2015-06" db="EMBL/GenBank/DDBJ databases">
        <title>Improved classification and identification of acetic acid bacteria using matrix-assisted laser desorption/ionization time-of-flight mass spectrometry; Gluconobacter nephelii and Gluconobacter uchimurae are later heterotypic synonyms of Gluconobacter japonicus and Gluconobacter oxydans, respectively.</title>
        <authorList>
            <person name="Li L."/>
            <person name="Cleenwerck I."/>
            <person name="De Vuyst L."/>
            <person name="Vandamme P."/>
        </authorList>
    </citation>
    <scope>NUCLEOTIDE SEQUENCE [LARGE SCALE GENOMIC DNA]</scope>
    <source>
        <strain evidence="9 10">LMG 23690</strain>
    </source>
</reference>
<sequence>MIMRPLIALSVLLSAPVSAAQAQSLQEALALAYRSNPTLMGEQANQRAVTENSAQARSGWRPTVSINMDASYQQGPYSSAYGLGSVTSNAAEGYLSARQTLYSFGHVANQVRAADARSRAEGHALRLTEAQVFTRAISAYMDVLRDRYVRDVRQADLNMLQRQVQLTTSRYNLGGAPSEQVTKTDVEQAETRRRSAEVALTQARATLAASEALFEAVIGVPPKKLTMPDGLPGLPTNIDQSLKMAITFNPQLAQMKETRAATRADIDTARSQWGPQIEVQGTFGTIGPASPFRGRDYGEQLAGTVSLVQPLYNGDLYNSQIRQARDKDEQARQNVEAARRNALQNVVTNWKAVENGLQAIKSGMAEVQSGEMTLKGYQLEYGYGLRSTTDVLYADENLRSAQVELASSRHDTIVAEANLLSAIGHLQAADLLPTMRHYDAEAKFQHARTRGWDPLQAPVSALDRTGW</sequence>
<keyword evidence="7" id="KW-0998">Cell outer membrane</keyword>
<feature type="signal peptide" evidence="8">
    <location>
        <begin position="1"/>
        <end position="19"/>
    </location>
</feature>
<evidence type="ECO:0000256" key="4">
    <source>
        <dbReference type="ARBA" id="ARBA00022452"/>
    </source>
</evidence>
<organism evidence="9 10">
    <name type="scientific">Acetobacter senegalensis</name>
    <dbReference type="NCBI Taxonomy" id="446692"/>
    <lineage>
        <taxon>Bacteria</taxon>
        <taxon>Pseudomonadati</taxon>
        <taxon>Pseudomonadota</taxon>
        <taxon>Alphaproteobacteria</taxon>
        <taxon>Acetobacterales</taxon>
        <taxon>Acetobacteraceae</taxon>
        <taxon>Acetobacter</taxon>
    </lineage>
</organism>
<dbReference type="SUPFAM" id="SSF56954">
    <property type="entry name" value="Outer membrane efflux proteins (OEP)"/>
    <property type="match status" value="1"/>
</dbReference>
<evidence type="ECO:0000256" key="8">
    <source>
        <dbReference type="SAM" id="SignalP"/>
    </source>
</evidence>
<proteinExistence type="inferred from homology"/>
<keyword evidence="4" id="KW-1134">Transmembrane beta strand</keyword>
<dbReference type="PANTHER" id="PTHR30026">
    <property type="entry name" value="OUTER MEMBRANE PROTEIN TOLC"/>
    <property type="match status" value="1"/>
</dbReference>
<evidence type="ECO:0000256" key="5">
    <source>
        <dbReference type="ARBA" id="ARBA00022692"/>
    </source>
</evidence>
<gene>
    <name evidence="9" type="ORF">AD948_13235</name>
</gene>
<dbReference type="InterPro" id="IPR010130">
    <property type="entry name" value="T1SS_OMP_TolC"/>
</dbReference>
<dbReference type="GO" id="GO:1990281">
    <property type="term" value="C:efflux pump complex"/>
    <property type="evidence" value="ECO:0007669"/>
    <property type="project" value="TreeGrafter"/>
</dbReference>
<evidence type="ECO:0000313" key="9">
    <source>
        <dbReference type="EMBL" id="KXV57737.1"/>
    </source>
</evidence>
<evidence type="ECO:0000256" key="7">
    <source>
        <dbReference type="ARBA" id="ARBA00023237"/>
    </source>
</evidence>
<name>A0A149TXC0_9PROT</name>
<dbReference type="Gene3D" id="1.20.1600.10">
    <property type="entry name" value="Outer membrane efflux proteins (OEP)"/>
    <property type="match status" value="1"/>
</dbReference>
<evidence type="ECO:0000256" key="3">
    <source>
        <dbReference type="ARBA" id="ARBA00022448"/>
    </source>
</evidence>
<evidence type="ECO:0000313" key="10">
    <source>
        <dbReference type="Proteomes" id="UP000075360"/>
    </source>
</evidence>
<keyword evidence="3" id="KW-0813">Transport</keyword>